<dbReference type="Pfam" id="PF02221">
    <property type="entry name" value="E1_DerP2_DerF2"/>
    <property type="match status" value="1"/>
</dbReference>
<comment type="similarity">
    <text evidence="2">Belongs to the NPC2 family.</text>
</comment>
<comment type="subcellular location">
    <subcellularLocation>
        <location evidence="1">Secreted</location>
    </subcellularLocation>
</comment>
<accession>A0A7R9MNE4</accession>
<feature type="signal peptide" evidence="4">
    <location>
        <begin position="1"/>
        <end position="24"/>
    </location>
</feature>
<dbReference type="GO" id="GO:0032934">
    <property type="term" value="F:sterol binding"/>
    <property type="evidence" value="ECO:0007669"/>
    <property type="project" value="InterPro"/>
</dbReference>
<evidence type="ECO:0000313" key="7">
    <source>
        <dbReference type="Proteomes" id="UP000728032"/>
    </source>
</evidence>
<dbReference type="SMART" id="SM00737">
    <property type="entry name" value="ML"/>
    <property type="match status" value="1"/>
</dbReference>
<sequence>MNNLLTSSVCVILFTFVMINNCYAGFTYTICDESQLKGIVNWINVSDCDPSLTDRCIFKKGTNVTISTSESTDSLKVKITGTVLGLSVPWRVNPDNACAHGVNCPVAANVDNVFMLSMPISPAYPSIPVQVRLRLEDSRKRPHFCAQFPVKIDN</sequence>
<dbReference type="Proteomes" id="UP000728032">
    <property type="component" value="Unassembled WGS sequence"/>
</dbReference>
<evidence type="ECO:0000313" key="6">
    <source>
        <dbReference type="EMBL" id="CAD7662324.1"/>
    </source>
</evidence>
<dbReference type="PANTHER" id="PTHR11306">
    <property type="entry name" value="NIEMANN PICK TYPE C2 PROTEIN NPC2-RELATED"/>
    <property type="match status" value="1"/>
</dbReference>
<reference evidence="6" key="1">
    <citation type="submission" date="2020-11" db="EMBL/GenBank/DDBJ databases">
        <authorList>
            <person name="Tran Van P."/>
        </authorList>
    </citation>
    <scope>NUCLEOTIDE SEQUENCE</scope>
</reference>
<dbReference type="PANTHER" id="PTHR11306:SF68">
    <property type="entry name" value="NPC INTRACELLULAR CHOLESTEROL TRANSPORTER 2"/>
    <property type="match status" value="1"/>
</dbReference>
<dbReference type="FunFam" id="2.60.40.770:FF:000001">
    <property type="entry name" value="NPC intracellular cholesterol transporter 2"/>
    <property type="match status" value="1"/>
</dbReference>
<organism evidence="6">
    <name type="scientific">Oppiella nova</name>
    <dbReference type="NCBI Taxonomy" id="334625"/>
    <lineage>
        <taxon>Eukaryota</taxon>
        <taxon>Metazoa</taxon>
        <taxon>Ecdysozoa</taxon>
        <taxon>Arthropoda</taxon>
        <taxon>Chelicerata</taxon>
        <taxon>Arachnida</taxon>
        <taxon>Acari</taxon>
        <taxon>Acariformes</taxon>
        <taxon>Sarcoptiformes</taxon>
        <taxon>Oribatida</taxon>
        <taxon>Brachypylina</taxon>
        <taxon>Oppioidea</taxon>
        <taxon>Oppiidae</taxon>
        <taxon>Oppiella</taxon>
    </lineage>
</organism>
<feature type="chain" id="PRO_5035680476" description="MD-2-related lipid-recognition domain-containing protein" evidence="4">
    <location>
        <begin position="25"/>
        <end position="154"/>
    </location>
</feature>
<protein>
    <recommendedName>
        <fullName evidence="5">MD-2-related lipid-recognition domain-containing protein</fullName>
    </recommendedName>
</protein>
<proteinExistence type="inferred from homology"/>
<dbReference type="InterPro" id="IPR003172">
    <property type="entry name" value="ML_dom"/>
</dbReference>
<dbReference type="InterPro" id="IPR039670">
    <property type="entry name" value="NPC2-like"/>
</dbReference>
<keyword evidence="4" id="KW-0732">Signal</keyword>
<dbReference type="GO" id="GO:0005576">
    <property type="term" value="C:extracellular region"/>
    <property type="evidence" value="ECO:0007669"/>
    <property type="project" value="UniProtKB-SubCell"/>
</dbReference>
<evidence type="ECO:0000256" key="3">
    <source>
        <dbReference type="ARBA" id="ARBA00022525"/>
    </source>
</evidence>
<evidence type="ECO:0000256" key="4">
    <source>
        <dbReference type="SAM" id="SignalP"/>
    </source>
</evidence>
<dbReference type="OrthoDB" id="4937502at2759"/>
<keyword evidence="7" id="KW-1185">Reference proteome</keyword>
<dbReference type="Gene3D" id="2.60.40.770">
    <property type="match status" value="1"/>
</dbReference>
<dbReference type="AlphaFoldDB" id="A0A7R9MNE4"/>
<keyword evidence="3" id="KW-0964">Secreted</keyword>
<name>A0A7R9MNE4_9ACAR</name>
<feature type="domain" description="MD-2-related lipid-recognition" evidence="5">
    <location>
        <begin position="28"/>
        <end position="150"/>
    </location>
</feature>
<evidence type="ECO:0000256" key="2">
    <source>
        <dbReference type="ARBA" id="ARBA00006370"/>
    </source>
</evidence>
<dbReference type="SUPFAM" id="SSF81296">
    <property type="entry name" value="E set domains"/>
    <property type="match status" value="1"/>
</dbReference>
<evidence type="ECO:0000256" key="1">
    <source>
        <dbReference type="ARBA" id="ARBA00004613"/>
    </source>
</evidence>
<dbReference type="GO" id="GO:0015918">
    <property type="term" value="P:sterol transport"/>
    <property type="evidence" value="ECO:0007669"/>
    <property type="project" value="InterPro"/>
</dbReference>
<gene>
    <name evidence="6" type="ORF">ONB1V03_LOCUS18884</name>
</gene>
<dbReference type="EMBL" id="CAJPVJ010027284">
    <property type="protein sequence ID" value="CAG2179460.1"/>
    <property type="molecule type" value="Genomic_DNA"/>
</dbReference>
<dbReference type="EMBL" id="OC942109">
    <property type="protein sequence ID" value="CAD7662324.1"/>
    <property type="molecule type" value="Genomic_DNA"/>
</dbReference>
<evidence type="ECO:0000259" key="5">
    <source>
        <dbReference type="SMART" id="SM00737"/>
    </source>
</evidence>
<dbReference type="InterPro" id="IPR014756">
    <property type="entry name" value="Ig_E-set"/>
</dbReference>